<reference evidence="2" key="1">
    <citation type="journal article" date="2013" name="Proc. Natl. Acad. Sci. U.S.A.">
        <title>Genome structure and metabolic features in the red seaweed Chondrus crispus shed light on evolution of the Archaeplastida.</title>
        <authorList>
            <person name="Collen J."/>
            <person name="Porcel B."/>
            <person name="Carre W."/>
            <person name="Ball S.G."/>
            <person name="Chaparro C."/>
            <person name="Tonon T."/>
            <person name="Barbeyron T."/>
            <person name="Michel G."/>
            <person name="Noel B."/>
            <person name="Valentin K."/>
            <person name="Elias M."/>
            <person name="Artiguenave F."/>
            <person name="Arun A."/>
            <person name="Aury J.M."/>
            <person name="Barbosa-Neto J.F."/>
            <person name="Bothwell J.H."/>
            <person name="Bouget F.Y."/>
            <person name="Brillet L."/>
            <person name="Cabello-Hurtado F."/>
            <person name="Capella-Gutierrez S."/>
            <person name="Charrier B."/>
            <person name="Cladiere L."/>
            <person name="Cock J.M."/>
            <person name="Coelho S.M."/>
            <person name="Colleoni C."/>
            <person name="Czjzek M."/>
            <person name="Da Silva C."/>
            <person name="Delage L."/>
            <person name="Denoeud F."/>
            <person name="Deschamps P."/>
            <person name="Dittami S.M."/>
            <person name="Gabaldon T."/>
            <person name="Gachon C.M."/>
            <person name="Groisillier A."/>
            <person name="Herve C."/>
            <person name="Jabbari K."/>
            <person name="Katinka M."/>
            <person name="Kloareg B."/>
            <person name="Kowalczyk N."/>
            <person name="Labadie K."/>
            <person name="Leblanc C."/>
            <person name="Lopez P.J."/>
            <person name="McLachlan D.H."/>
            <person name="Meslet-Cladiere L."/>
            <person name="Moustafa A."/>
            <person name="Nehr Z."/>
            <person name="Nyvall Collen P."/>
            <person name="Panaud O."/>
            <person name="Partensky F."/>
            <person name="Poulain J."/>
            <person name="Rensing S.A."/>
            <person name="Rousvoal S."/>
            <person name="Samson G."/>
            <person name="Symeonidi A."/>
            <person name="Weissenbach J."/>
            <person name="Zambounis A."/>
            <person name="Wincker P."/>
            <person name="Boyen C."/>
        </authorList>
    </citation>
    <scope>NUCLEOTIDE SEQUENCE [LARGE SCALE GENOMIC DNA]</scope>
    <source>
        <strain evidence="2">cv. Stackhouse</strain>
    </source>
</reference>
<dbReference type="KEGG" id="ccp:CHC_T00005622001"/>
<proteinExistence type="predicted"/>
<gene>
    <name evidence="1" type="ORF">CHC_T00005622001</name>
</gene>
<name>R7QFU3_CHOCR</name>
<dbReference type="GeneID" id="17324928"/>
<dbReference type="Proteomes" id="UP000012073">
    <property type="component" value="Unassembled WGS sequence"/>
</dbReference>
<dbReference type="RefSeq" id="XP_005717211.1">
    <property type="nucleotide sequence ID" value="XM_005717154.1"/>
</dbReference>
<evidence type="ECO:0000313" key="2">
    <source>
        <dbReference type="Proteomes" id="UP000012073"/>
    </source>
</evidence>
<protein>
    <submittedName>
        <fullName evidence="1">Uncharacterized protein</fullName>
    </submittedName>
</protein>
<evidence type="ECO:0000313" key="1">
    <source>
        <dbReference type="EMBL" id="CDF37392.1"/>
    </source>
</evidence>
<sequence length="53" mass="6226">MELIECDGSVQPEWIRPSPRKSGKNGWKGKCAHIAKILCCLFQEWNRRYVSLY</sequence>
<keyword evidence="2" id="KW-1185">Reference proteome</keyword>
<accession>R7QFU3</accession>
<dbReference type="EMBL" id="HG001835">
    <property type="protein sequence ID" value="CDF37392.1"/>
    <property type="molecule type" value="Genomic_DNA"/>
</dbReference>
<organism evidence="1 2">
    <name type="scientific">Chondrus crispus</name>
    <name type="common">Carrageen Irish moss</name>
    <name type="synonym">Polymorpha crispa</name>
    <dbReference type="NCBI Taxonomy" id="2769"/>
    <lineage>
        <taxon>Eukaryota</taxon>
        <taxon>Rhodophyta</taxon>
        <taxon>Florideophyceae</taxon>
        <taxon>Rhodymeniophycidae</taxon>
        <taxon>Gigartinales</taxon>
        <taxon>Gigartinaceae</taxon>
        <taxon>Chondrus</taxon>
    </lineage>
</organism>
<dbReference type="Gramene" id="CDF37392">
    <property type="protein sequence ID" value="CDF37392"/>
    <property type="gene ID" value="CHC_T00005622001"/>
</dbReference>
<dbReference type="AlphaFoldDB" id="R7QFU3"/>